<dbReference type="InterPro" id="IPR003954">
    <property type="entry name" value="RRM_euk-type"/>
</dbReference>
<evidence type="ECO:0000256" key="1">
    <source>
        <dbReference type="PROSITE-ProRule" id="PRU00176"/>
    </source>
</evidence>
<protein>
    <submittedName>
        <fullName evidence="3">Polyadenylate-binding protein 1</fullName>
    </submittedName>
</protein>
<dbReference type="SMART" id="SM00360">
    <property type="entry name" value="RRM"/>
    <property type="match status" value="3"/>
</dbReference>
<dbReference type="InterPro" id="IPR012677">
    <property type="entry name" value="Nucleotide-bd_a/b_plait_sf"/>
</dbReference>
<dbReference type="GeneID" id="9697970"/>
<organism evidence="3 4">
    <name type="scientific">Encephalitozoon intestinalis (strain ATCC 50506)</name>
    <name type="common">Microsporidian parasite</name>
    <name type="synonym">Septata intestinalis</name>
    <dbReference type="NCBI Taxonomy" id="876142"/>
    <lineage>
        <taxon>Eukaryota</taxon>
        <taxon>Fungi</taxon>
        <taxon>Fungi incertae sedis</taxon>
        <taxon>Microsporidia</taxon>
        <taxon>Unikaryonidae</taxon>
        <taxon>Encephalitozoon</taxon>
    </lineage>
</organism>
<keyword evidence="1" id="KW-0694">RNA-binding</keyword>
<dbReference type="Proteomes" id="UP000002313">
    <property type="component" value="Chromosome VII"/>
</dbReference>
<accession>E0S7V7</accession>
<dbReference type="PROSITE" id="PS50102">
    <property type="entry name" value="RRM"/>
    <property type="match status" value="2"/>
</dbReference>
<dbReference type="KEGG" id="ein:Eint_070280"/>
<dbReference type="GO" id="GO:0000381">
    <property type="term" value="P:regulation of alternative mRNA splicing, via spliceosome"/>
    <property type="evidence" value="ECO:0007669"/>
    <property type="project" value="TreeGrafter"/>
</dbReference>
<dbReference type="SMART" id="SM00361">
    <property type="entry name" value="RRM_1"/>
    <property type="match status" value="2"/>
</dbReference>
<proteinExistence type="predicted"/>
<dbReference type="InterPro" id="IPR051974">
    <property type="entry name" value="PUF60_regulator"/>
</dbReference>
<dbReference type="GO" id="GO:0003723">
    <property type="term" value="F:RNA binding"/>
    <property type="evidence" value="ECO:0007669"/>
    <property type="project" value="UniProtKB-UniRule"/>
</dbReference>
<sequence>MIIVKDEKLLQDIEEVSNTKKNELGKLDTAYRSVVEYNRWVIPNEGIKASKFDSRLLNKVYIGNFTGSRSSIQDLLSVFGPVSVTCIGNKECVFADFDNPHAAYLCIAEINGVSFNGKTLKAGRTSTFPSEIPKELGPPNEVIVYISNIDLDIEEEQLEDIFGKMGEIKEVRLAYGSSFIHKGYGYVEFLRRIDAKRALGYSNKIILYGKRIRIGPCVTKMELPEKNYFAIPKEVFEIKKRIESAIFGKGKMVVLRNLIDINDADDDFDQEMENEMKKYGDVVEFGVHKKEEVAVYCLYSTEDEARHAFNILNGRFFGGRRIRARKCHVESFPCENSETISACKQIL</sequence>
<dbReference type="Pfam" id="PF00076">
    <property type="entry name" value="RRM_1"/>
    <property type="match status" value="1"/>
</dbReference>
<dbReference type="RefSeq" id="XP_003073152.1">
    <property type="nucleotide sequence ID" value="XM_003073106.1"/>
</dbReference>
<name>E0S7V7_ENCIT</name>
<dbReference type="SUPFAM" id="SSF54928">
    <property type="entry name" value="RNA-binding domain, RBD"/>
    <property type="match status" value="2"/>
</dbReference>
<dbReference type="PANTHER" id="PTHR47330:SF1">
    <property type="entry name" value="POLY(U)-BINDING-SPLICING FACTOR PUF60"/>
    <property type="match status" value="1"/>
</dbReference>
<gene>
    <name evidence="3" type="ORF">Eint_070280</name>
</gene>
<evidence type="ECO:0000313" key="4">
    <source>
        <dbReference type="Proteomes" id="UP000002313"/>
    </source>
</evidence>
<dbReference type="GO" id="GO:0006376">
    <property type="term" value="P:mRNA splice site recognition"/>
    <property type="evidence" value="ECO:0007669"/>
    <property type="project" value="TreeGrafter"/>
</dbReference>
<feature type="domain" description="RRM" evidence="2">
    <location>
        <begin position="58"/>
        <end position="127"/>
    </location>
</feature>
<dbReference type="Gene3D" id="3.30.70.330">
    <property type="match status" value="3"/>
</dbReference>
<dbReference type="AlphaFoldDB" id="E0S7V7"/>
<dbReference type="InterPro" id="IPR035979">
    <property type="entry name" value="RBD_domain_sf"/>
</dbReference>
<dbReference type="EMBL" id="CP001948">
    <property type="protein sequence ID" value="ADM11792.1"/>
    <property type="molecule type" value="Genomic_DNA"/>
</dbReference>
<reference evidence="3 4" key="1">
    <citation type="journal article" date="2010" name="Nat. Commun.">
        <title>The complete sequence of the smallest known nuclear genome from the microsporidian Encephalitozoon intestinalis.</title>
        <authorList>
            <person name="Corradi N."/>
            <person name="Pombert J.-F."/>
            <person name="Farinelli L."/>
            <person name="Didier E.S."/>
            <person name="Keeling P.J."/>
        </authorList>
    </citation>
    <scope>NUCLEOTIDE SEQUENCE [LARGE SCALE GENOMIC DNA]</scope>
    <source>
        <strain evidence="3 4">ATCC 50506</strain>
    </source>
</reference>
<reference evidence="3 4" key="2">
    <citation type="journal article" date="2012" name="Proc. Natl. Acad. Sci. U.S.A.">
        <title>Gain and loss of multiple functionally related, horizontally transferred genes in the reduced genomes of two microsporidian parasites.</title>
        <authorList>
            <person name="Pombert J.-F."/>
            <person name="Selman M."/>
            <person name="Burki F."/>
            <person name="Bardell F.T."/>
            <person name="Farinelli L."/>
            <person name="Solter L.F."/>
            <person name="Whitman D.W."/>
            <person name="Weiss L.M."/>
            <person name="Corradi N."/>
            <person name="Keeling P.J."/>
        </authorList>
    </citation>
    <scope>NUCLEOTIDE SEQUENCE [LARGE SCALE GENOMIC DNA]</scope>
    <source>
        <strain evidence="3 4">ATCC 50506</strain>
    </source>
</reference>
<evidence type="ECO:0000259" key="2">
    <source>
        <dbReference type="PROSITE" id="PS50102"/>
    </source>
</evidence>
<dbReference type="CDD" id="cd00590">
    <property type="entry name" value="RRM_SF"/>
    <property type="match status" value="1"/>
</dbReference>
<feature type="domain" description="RRM" evidence="2">
    <location>
        <begin position="142"/>
        <end position="219"/>
    </location>
</feature>
<evidence type="ECO:0000313" key="3">
    <source>
        <dbReference type="EMBL" id="ADM11792.1"/>
    </source>
</evidence>
<dbReference type="GO" id="GO:0071013">
    <property type="term" value="C:catalytic step 2 spliceosome"/>
    <property type="evidence" value="ECO:0007669"/>
    <property type="project" value="TreeGrafter"/>
</dbReference>
<dbReference type="OrthoDB" id="5411533at2759"/>
<dbReference type="InterPro" id="IPR000504">
    <property type="entry name" value="RRM_dom"/>
</dbReference>
<dbReference type="VEuPathDB" id="MicrosporidiaDB:Eint_070280"/>
<keyword evidence="4" id="KW-1185">Reference proteome</keyword>
<dbReference type="GO" id="GO:0071011">
    <property type="term" value="C:precatalytic spliceosome"/>
    <property type="evidence" value="ECO:0007669"/>
    <property type="project" value="TreeGrafter"/>
</dbReference>
<dbReference type="GO" id="GO:0000380">
    <property type="term" value="P:alternative mRNA splicing, via spliceosome"/>
    <property type="evidence" value="ECO:0007669"/>
    <property type="project" value="TreeGrafter"/>
</dbReference>
<dbReference type="PANTHER" id="PTHR47330">
    <property type="entry name" value="POLY(U)-BINDING-SPLICING FACTOR PUF60-B-RELATED"/>
    <property type="match status" value="1"/>
</dbReference>
<dbReference type="HOGENOM" id="CLU_020551_3_1_1"/>